<keyword evidence="2" id="KW-0677">Repeat</keyword>
<dbReference type="PROSITE" id="PS50082">
    <property type="entry name" value="WD_REPEATS_2"/>
    <property type="match status" value="5"/>
</dbReference>
<evidence type="ECO:0000313" key="5">
    <source>
        <dbReference type="Proteomes" id="UP001362899"/>
    </source>
</evidence>
<dbReference type="SMART" id="SM00320">
    <property type="entry name" value="WD40"/>
    <property type="match status" value="7"/>
</dbReference>
<dbReference type="PROSITE" id="PS50294">
    <property type="entry name" value="WD_REPEATS_REGION"/>
    <property type="match status" value="5"/>
</dbReference>
<feature type="repeat" description="WD" evidence="3">
    <location>
        <begin position="352"/>
        <end position="381"/>
    </location>
</feature>
<dbReference type="InterPro" id="IPR019775">
    <property type="entry name" value="WD40_repeat_CS"/>
</dbReference>
<keyword evidence="5" id="KW-1185">Reference proteome</keyword>
<evidence type="ECO:0000256" key="3">
    <source>
        <dbReference type="PROSITE-ProRule" id="PRU00221"/>
    </source>
</evidence>
<dbReference type="EMBL" id="BTGC01000003">
    <property type="protein sequence ID" value="GMM49678.1"/>
    <property type="molecule type" value="Genomic_DNA"/>
</dbReference>
<dbReference type="Gene3D" id="2.130.10.10">
    <property type="entry name" value="YVTN repeat-like/Quinoprotein amine dehydrogenase"/>
    <property type="match status" value="1"/>
</dbReference>
<dbReference type="SUPFAM" id="SSF50978">
    <property type="entry name" value="WD40 repeat-like"/>
    <property type="match status" value="1"/>
</dbReference>
<organism evidence="4 5">
    <name type="scientific">Starmerella bacillaris</name>
    <name type="common">Yeast</name>
    <name type="synonym">Candida zemplinina</name>
    <dbReference type="NCBI Taxonomy" id="1247836"/>
    <lineage>
        <taxon>Eukaryota</taxon>
        <taxon>Fungi</taxon>
        <taxon>Dikarya</taxon>
        <taxon>Ascomycota</taxon>
        <taxon>Saccharomycotina</taxon>
        <taxon>Dipodascomycetes</taxon>
        <taxon>Dipodascales</taxon>
        <taxon>Trichomonascaceae</taxon>
        <taxon>Starmerella</taxon>
    </lineage>
</organism>
<dbReference type="InterPro" id="IPR050349">
    <property type="entry name" value="WD_LIS1/nudF_dynein_reg"/>
</dbReference>
<feature type="repeat" description="WD" evidence="3">
    <location>
        <begin position="108"/>
        <end position="141"/>
    </location>
</feature>
<dbReference type="InterPro" id="IPR020472">
    <property type="entry name" value="WD40_PAC1"/>
</dbReference>
<dbReference type="InterPro" id="IPR015943">
    <property type="entry name" value="WD40/YVTN_repeat-like_dom_sf"/>
</dbReference>
<dbReference type="AlphaFoldDB" id="A0AAV5RFX9"/>
<dbReference type="PROSITE" id="PS00678">
    <property type="entry name" value="WD_REPEATS_1"/>
    <property type="match status" value="4"/>
</dbReference>
<name>A0AAV5RFX9_STABA</name>
<dbReference type="CDD" id="cd00200">
    <property type="entry name" value="WD40"/>
    <property type="match status" value="1"/>
</dbReference>
<evidence type="ECO:0000256" key="1">
    <source>
        <dbReference type="ARBA" id="ARBA00022574"/>
    </source>
</evidence>
<sequence>MSPHDLNTAVLEYLQLQNIDSEILATVANSLGDPPQCALLEKWLVGSKSVVDISKFMPATNPTFIMEGHRNRVSAVAIHPKWSIAASGCADGEIKIWNLETGELERTVLAHTRPVLSLAFSPLSNMLVSSSGDLSVKVWDVGKGMANVRTMRGHEHTVSAVTCAVDSSTNTEYVLSASRDKTIRLWELQTGLFVKSYLGHLDWVRAIAVATVQSSPAQEKHTYLLSVSSDRQAILRPIFETDGSSEEVKTFRNHKNVIECCAIAPREAFKTFEGREGVEESENSIIFATGGRDCHIFVYYSDSQTPILDLQGHDNWVQAIQFHPNGKHLISVGDDNNMIIWDLATGKIERKTKIHDHFVTSLAWRNKYVITGSMDQSVRLW</sequence>
<evidence type="ECO:0000256" key="2">
    <source>
        <dbReference type="ARBA" id="ARBA00022737"/>
    </source>
</evidence>
<accession>A0AAV5RFX9</accession>
<feature type="repeat" description="WD" evidence="3">
    <location>
        <begin position="151"/>
        <end position="196"/>
    </location>
</feature>
<dbReference type="Pfam" id="PF00400">
    <property type="entry name" value="WD40"/>
    <property type="match status" value="6"/>
</dbReference>
<reference evidence="4 5" key="1">
    <citation type="journal article" date="2023" name="Elife">
        <title>Identification of key yeast species and microbe-microbe interactions impacting larval growth of Drosophila in the wild.</title>
        <authorList>
            <person name="Mure A."/>
            <person name="Sugiura Y."/>
            <person name="Maeda R."/>
            <person name="Honda K."/>
            <person name="Sakurai N."/>
            <person name="Takahashi Y."/>
            <person name="Watada M."/>
            <person name="Katoh T."/>
            <person name="Gotoh A."/>
            <person name="Gotoh Y."/>
            <person name="Taniguchi I."/>
            <person name="Nakamura K."/>
            <person name="Hayashi T."/>
            <person name="Katayama T."/>
            <person name="Uemura T."/>
            <person name="Hattori Y."/>
        </authorList>
    </citation>
    <scope>NUCLEOTIDE SEQUENCE [LARGE SCALE GENOMIC DNA]</scope>
    <source>
        <strain evidence="4 5">SB-73</strain>
    </source>
</reference>
<dbReference type="InterPro" id="IPR001680">
    <property type="entry name" value="WD40_rpt"/>
</dbReference>
<feature type="repeat" description="WD" evidence="3">
    <location>
        <begin position="310"/>
        <end position="351"/>
    </location>
</feature>
<comment type="caution">
    <text evidence="4">The sequence shown here is derived from an EMBL/GenBank/DDBJ whole genome shotgun (WGS) entry which is preliminary data.</text>
</comment>
<feature type="repeat" description="WD" evidence="3">
    <location>
        <begin position="66"/>
        <end position="107"/>
    </location>
</feature>
<evidence type="ECO:0000313" key="4">
    <source>
        <dbReference type="EMBL" id="GMM49678.1"/>
    </source>
</evidence>
<proteinExistence type="predicted"/>
<gene>
    <name evidence="4" type="ORF">DASB73_006360</name>
</gene>
<dbReference type="InterPro" id="IPR036322">
    <property type="entry name" value="WD40_repeat_dom_sf"/>
</dbReference>
<dbReference type="Proteomes" id="UP001362899">
    <property type="component" value="Unassembled WGS sequence"/>
</dbReference>
<dbReference type="PRINTS" id="PR00320">
    <property type="entry name" value="GPROTEINBRPT"/>
</dbReference>
<keyword evidence="1 3" id="KW-0853">WD repeat</keyword>
<dbReference type="PANTHER" id="PTHR44129">
    <property type="entry name" value="WD REPEAT-CONTAINING PROTEIN POP1"/>
    <property type="match status" value="1"/>
</dbReference>
<protein>
    <submittedName>
        <fullName evidence="4">Pac1 protein</fullName>
    </submittedName>
</protein>